<dbReference type="PROSITE" id="PS00640">
    <property type="entry name" value="THIOL_PROTEASE_ASN"/>
    <property type="match status" value="1"/>
</dbReference>
<dbReference type="InterPro" id="IPR000169">
    <property type="entry name" value="Pept_cys_AS"/>
</dbReference>
<dbReference type="MEROPS" id="C01.A58"/>
<evidence type="ECO:0000259" key="4">
    <source>
        <dbReference type="SMART" id="SM00645"/>
    </source>
</evidence>
<dbReference type="KEGG" id="ngr:NAEGRDRAFT_32592"/>
<reference evidence="5 6" key="1">
    <citation type="journal article" date="2010" name="Cell">
        <title>The genome of Naegleria gruberi illuminates early eukaryotic versatility.</title>
        <authorList>
            <person name="Fritz-Laylin L.K."/>
            <person name="Prochnik S.E."/>
            <person name="Ginger M.L."/>
            <person name="Dacks J.B."/>
            <person name="Carpenter M.L."/>
            <person name="Field M.C."/>
            <person name="Kuo A."/>
            <person name="Paredez A."/>
            <person name="Chapman J."/>
            <person name="Pham J."/>
            <person name="Shu S."/>
            <person name="Neupane R."/>
            <person name="Cipriano M."/>
            <person name="Mancuso J."/>
            <person name="Tu H."/>
            <person name="Salamov A."/>
            <person name="Lindquist E."/>
            <person name="Shapiro H."/>
            <person name="Lucas S."/>
            <person name="Grigoriev I.V."/>
            <person name="Cande W.Z."/>
            <person name="Fulton C."/>
            <person name="Rokhsar D.S."/>
            <person name="Dawson S.C."/>
        </authorList>
    </citation>
    <scope>NUCLEOTIDE SEQUENCE [LARGE SCALE GENOMIC DNA]</scope>
    <source>
        <strain evidence="5 6">NEG-M</strain>
    </source>
</reference>
<comment type="function">
    <text evidence="3">Thiol protease which is required for parasite excystation and invasion of the proximal small intestine of the human host.</text>
</comment>
<dbReference type="PRINTS" id="PR00705">
    <property type="entry name" value="PAPAIN"/>
</dbReference>
<dbReference type="InterPro" id="IPR025661">
    <property type="entry name" value="Pept_asp_AS"/>
</dbReference>
<dbReference type="SMART" id="SM00645">
    <property type="entry name" value="Pept_C1"/>
    <property type="match status" value="1"/>
</dbReference>
<dbReference type="OrthoDB" id="640249at2759"/>
<comment type="similarity">
    <text evidence="1">Belongs to the peptidase C1 family.</text>
</comment>
<dbReference type="PROSITE" id="PS00639">
    <property type="entry name" value="THIOL_PROTEASE_HIS"/>
    <property type="match status" value="1"/>
</dbReference>
<dbReference type="SUPFAM" id="SSF54001">
    <property type="entry name" value="Cysteine proteinases"/>
    <property type="match status" value="1"/>
</dbReference>
<dbReference type="PROSITE" id="PS00139">
    <property type="entry name" value="THIOL_PROTEASE_CYS"/>
    <property type="match status" value="1"/>
</dbReference>
<evidence type="ECO:0000313" key="6">
    <source>
        <dbReference type="Proteomes" id="UP000006671"/>
    </source>
</evidence>
<dbReference type="eggNOG" id="KOG1543">
    <property type="taxonomic scope" value="Eukaryota"/>
</dbReference>
<dbReference type="InterPro" id="IPR025660">
    <property type="entry name" value="Pept_his_AS"/>
</dbReference>
<dbReference type="AlphaFoldDB" id="D2VAY3"/>
<dbReference type="InterPro" id="IPR000668">
    <property type="entry name" value="Peptidase_C1A_C"/>
</dbReference>
<protein>
    <submittedName>
        <fullName evidence="5">Predicted protein</fullName>
    </submittedName>
</protein>
<dbReference type="Pfam" id="PF00112">
    <property type="entry name" value="Peptidase_C1"/>
    <property type="match status" value="1"/>
</dbReference>
<proteinExistence type="inferred from homology"/>
<dbReference type="InterPro" id="IPR038765">
    <property type="entry name" value="Papain-like_cys_pep_sf"/>
</dbReference>
<feature type="domain" description="Peptidase C1A papain C-terminal" evidence="4">
    <location>
        <begin position="13"/>
        <end position="233"/>
    </location>
</feature>
<dbReference type="Gene3D" id="3.90.70.10">
    <property type="entry name" value="Cysteine proteinases"/>
    <property type="match status" value="1"/>
</dbReference>
<keyword evidence="2" id="KW-1015">Disulfide bond</keyword>
<dbReference type="PANTHER" id="PTHR12411">
    <property type="entry name" value="CYSTEINE PROTEASE FAMILY C1-RELATED"/>
    <property type="match status" value="1"/>
</dbReference>
<dbReference type="RefSeq" id="XP_002678773.1">
    <property type="nucleotide sequence ID" value="XM_002678727.1"/>
</dbReference>
<sequence length="236" mass="25543">MIKKKTATGAVAAVPAFDSRTKWPHCVHPIRNQEQCGSCWAFSASEVLSDRFCIASGGKVDVVLSPQYMVSCDSTDYGCDGGYLNNAWAFLAGTGIPSDKCAPYTSQNGDVAACPSKCQDGSSVKLYKAKNPQQLNDIPSIMEDMQQNGPVQAAFSVYRDFMSYKSGVYHHVSGSLLGGHAIKMVGWGVDSATNKPYWIIANSWGPSWGLNGFFWILRGSDECGIEDNVWSGQAQL</sequence>
<dbReference type="InterPro" id="IPR013128">
    <property type="entry name" value="Peptidase_C1A"/>
</dbReference>
<gene>
    <name evidence="5" type="ORF">NAEGRDRAFT_32592</name>
</gene>
<accession>D2VAY3</accession>
<dbReference type="InParanoid" id="D2VAY3"/>
<dbReference type="CDD" id="cd02620">
    <property type="entry name" value="Peptidase_C1A_CathepsinB"/>
    <property type="match status" value="1"/>
</dbReference>
<dbReference type="GeneID" id="8850549"/>
<dbReference type="VEuPathDB" id="AmoebaDB:NAEGRDRAFT_32592"/>
<evidence type="ECO:0000313" key="5">
    <source>
        <dbReference type="EMBL" id="EFC46029.1"/>
    </source>
</evidence>
<dbReference type="EMBL" id="GG738860">
    <property type="protein sequence ID" value="EFC46029.1"/>
    <property type="molecule type" value="Genomic_DNA"/>
</dbReference>
<dbReference type="Proteomes" id="UP000006671">
    <property type="component" value="Unassembled WGS sequence"/>
</dbReference>
<evidence type="ECO:0000256" key="3">
    <source>
        <dbReference type="ARBA" id="ARBA00060028"/>
    </source>
</evidence>
<evidence type="ECO:0000256" key="1">
    <source>
        <dbReference type="ARBA" id="ARBA00008455"/>
    </source>
</evidence>
<dbReference type="OMA" id="DEKIPYW"/>
<organism evidence="6">
    <name type="scientific">Naegleria gruberi</name>
    <name type="common">Amoeba</name>
    <dbReference type="NCBI Taxonomy" id="5762"/>
    <lineage>
        <taxon>Eukaryota</taxon>
        <taxon>Discoba</taxon>
        <taxon>Heterolobosea</taxon>
        <taxon>Tetramitia</taxon>
        <taxon>Eutetramitia</taxon>
        <taxon>Vahlkampfiidae</taxon>
        <taxon>Naegleria</taxon>
    </lineage>
</organism>
<dbReference type="FunFam" id="3.90.70.10:FF:000096">
    <property type="entry name" value="Cathepsin B-like cysteine protease"/>
    <property type="match status" value="1"/>
</dbReference>
<keyword evidence="6" id="KW-1185">Reference proteome</keyword>
<dbReference type="GO" id="GO:0006508">
    <property type="term" value="P:proteolysis"/>
    <property type="evidence" value="ECO:0007669"/>
    <property type="project" value="InterPro"/>
</dbReference>
<evidence type="ECO:0000256" key="2">
    <source>
        <dbReference type="ARBA" id="ARBA00023157"/>
    </source>
</evidence>
<name>D2VAY3_NAEGR</name>
<dbReference type="GO" id="GO:0008234">
    <property type="term" value="F:cysteine-type peptidase activity"/>
    <property type="evidence" value="ECO:0007669"/>
    <property type="project" value="InterPro"/>
</dbReference>